<feature type="binding site" evidence="4">
    <location>
        <position position="136"/>
    </location>
    <ligand>
        <name>ATP</name>
        <dbReference type="ChEBI" id="CHEBI:30616"/>
    </ligand>
</feature>
<dbReference type="Pfam" id="PF02222">
    <property type="entry name" value="ATP-grasp"/>
    <property type="match status" value="1"/>
</dbReference>
<dbReference type="Proteomes" id="UP000221653">
    <property type="component" value="Unassembled WGS sequence"/>
</dbReference>
<evidence type="ECO:0000256" key="2">
    <source>
        <dbReference type="ARBA" id="ARBA00022755"/>
    </source>
</evidence>
<evidence type="ECO:0000313" key="7">
    <source>
        <dbReference type="EMBL" id="PFG27111.1"/>
    </source>
</evidence>
<feature type="binding site" evidence="4">
    <location>
        <begin position="259"/>
        <end position="260"/>
    </location>
    <ligand>
        <name>ATP</name>
        <dbReference type="ChEBI" id="CHEBI:30616"/>
    </ligand>
</feature>
<dbReference type="Gene3D" id="3.30.1490.20">
    <property type="entry name" value="ATP-grasp fold, A domain"/>
    <property type="match status" value="1"/>
</dbReference>
<feature type="binding site" evidence="4">
    <location>
        <position position="181"/>
    </location>
    <ligand>
        <name>ATP</name>
        <dbReference type="ChEBI" id="CHEBI:30616"/>
    </ligand>
</feature>
<dbReference type="Pfam" id="PF22660">
    <property type="entry name" value="RS_preATP-grasp-like"/>
    <property type="match status" value="1"/>
</dbReference>
<sequence length="383" mass="41485">MLGDGQLARMLQTPAVELGMELHLLAGAKDASAAQVFTTVYPGDYTVWEDVDRACQDADVVTFDHEHVPAEFSRRLVERGIQVEPRPEALQYAQNKATQRTKMAELGFPVPDFAVLETADDVEKFWERTGGAVCLKTATGGYDGHGVWFPETVAEATELVASATADGHTMLGEAKVPFERELSILVARRRSGEVRAWPVAQSVQKNGICVEAIAPAPGMSAERSAELEEMGTRIAELLGVTGVLAVEVFELADGSVLINELAMRPHNTGHWTQDGSETSQFEQHLRAVCDLPLGSTEMLRPGATTVMHNTLGAEQPAGVTLSERVRTVMEEHPDAKVHLYGKDYRAGRKLGHVNIVGALDEPADAVRERAAHAARILTHGPAN</sequence>
<dbReference type="SUPFAM" id="SSF56059">
    <property type="entry name" value="Glutathione synthetase ATP-binding domain-like"/>
    <property type="match status" value="1"/>
</dbReference>
<proteinExistence type="inferred from homology"/>
<evidence type="ECO:0000256" key="3">
    <source>
        <dbReference type="ARBA" id="ARBA00022840"/>
    </source>
</evidence>
<comment type="caution">
    <text evidence="7">The sequence shown here is derived from an EMBL/GenBank/DDBJ whole genome shotgun (WGS) entry which is preliminary data.</text>
</comment>
<dbReference type="STRING" id="1724.GCA_001044175_00270"/>
<dbReference type="NCBIfam" id="NF004679">
    <property type="entry name" value="PRK06019.1-5"/>
    <property type="match status" value="1"/>
</dbReference>
<keyword evidence="1 4" id="KW-0547">Nucleotide-binding</keyword>
<evidence type="ECO:0000256" key="4">
    <source>
        <dbReference type="HAMAP-Rule" id="MF_01928"/>
    </source>
</evidence>
<comment type="similarity">
    <text evidence="4 5">Belongs to the PurK/PurT family.</text>
</comment>
<feature type="binding site" evidence="4">
    <location>
        <position position="96"/>
    </location>
    <ligand>
        <name>ATP</name>
        <dbReference type="ChEBI" id="CHEBI:30616"/>
    </ligand>
</feature>
<dbReference type="PROSITE" id="PS50975">
    <property type="entry name" value="ATP_GRASP"/>
    <property type="match status" value="1"/>
</dbReference>
<reference evidence="7 8" key="1">
    <citation type="submission" date="2017-10" db="EMBL/GenBank/DDBJ databases">
        <title>Sequencing the genomes of 1000 actinobacteria strains.</title>
        <authorList>
            <person name="Klenk H.-P."/>
        </authorList>
    </citation>
    <scope>NUCLEOTIDE SEQUENCE [LARGE SCALE GENOMIC DNA]</scope>
    <source>
        <strain evidence="7 8">DSM 20688</strain>
    </source>
</reference>
<dbReference type="InterPro" id="IPR005875">
    <property type="entry name" value="PurK"/>
</dbReference>
<dbReference type="GO" id="GO:0005524">
    <property type="term" value="F:ATP binding"/>
    <property type="evidence" value="ECO:0007669"/>
    <property type="project" value="UniProtKB-UniRule"/>
</dbReference>
<comment type="subunit">
    <text evidence="4 5">Homodimer.</text>
</comment>
<dbReference type="GO" id="GO:0046872">
    <property type="term" value="F:metal ion binding"/>
    <property type="evidence" value="ECO:0007669"/>
    <property type="project" value="InterPro"/>
</dbReference>
<feature type="binding site" evidence="4">
    <location>
        <begin position="173"/>
        <end position="176"/>
    </location>
    <ligand>
        <name>ATP</name>
        <dbReference type="ChEBI" id="CHEBI:30616"/>
    </ligand>
</feature>
<comment type="pathway">
    <text evidence="4 5">Purine metabolism; IMP biosynthesis via de novo pathway; 5-amino-1-(5-phospho-D-ribosyl)imidazole-4-carboxylate from 5-amino-1-(5-phospho-D-ribosyl)imidazole (N5-CAIR route): step 1/2.</text>
</comment>
<keyword evidence="8" id="KW-1185">Reference proteome</keyword>
<dbReference type="InterPro" id="IPR011054">
    <property type="entry name" value="Rudment_hybrid_motif"/>
</dbReference>
<dbReference type="EMBL" id="PDJF01000001">
    <property type="protein sequence ID" value="PFG27111.1"/>
    <property type="molecule type" value="Genomic_DNA"/>
</dbReference>
<comment type="catalytic activity">
    <reaction evidence="4 5">
        <text>5-amino-1-(5-phospho-beta-D-ribosyl)imidazole + hydrogencarbonate + ATP = 5-carboxyamino-1-(5-phospho-D-ribosyl)imidazole + ADP + phosphate + 2 H(+)</text>
        <dbReference type="Rhea" id="RHEA:19317"/>
        <dbReference type="ChEBI" id="CHEBI:15378"/>
        <dbReference type="ChEBI" id="CHEBI:17544"/>
        <dbReference type="ChEBI" id="CHEBI:30616"/>
        <dbReference type="ChEBI" id="CHEBI:43474"/>
        <dbReference type="ChEBI" id="CHEBI:58730"/>
        <dbReference type="ChEBI" id="CHEBI:137981"/>
        <dbReference type="ChEBI" id="CHEBI:456216"/>
        <dbReference type="EC" id="6.3.4.18"/>
    </reaction>
</comment>
<comment type="function">
    <text evidence="5">Catalyzes the ATP-dependent conversion of 5-aminoimidazole ribonucleotide (AIR) and HCO(3)- to N5-carboxyaminoimidazole ribonucleotide (N5-CAIR).</text>
</comment>
<gene>
    <name evidence="4 5" type="primary">purK</name>
    <name evidence="7" type="ORF">ATK06_0159</name>
</gene>
<dbReference type="EC" id="6.3.4.18" evidence="4 5"/>
<evidence type="ECO:0000256" key="1">
    <source>
        <dbReference type="ARBA" id="ARBA00022741"/>
    </source>
</evidence>
<evidence type="ECO:0000313" key="8">
    <source>
        <dbReference type="Proteomes" id="UP000221653"/>
    </source>
</evidence>
<dbReference type="SUPFAM" id="SSF51246">
    <property type="entry name" value="Rudiment single hybrid motif"/>
    <property type="match status" value="1"/>
</dbReference>
<comment type="function">
    <text evidence="4">Catalyzes the ATP-dependent conversion of 5-aminoimidazole ribonucleotide (AIR) and HCO(3)(-) to N5-carboxyaminoimidazole ribonucleotide (N5-CAIR).</text>
</comment>
<keyword evidence="4 5" id="KW-0436">Ligase</keyword>
<evidence type="ECO:0000259" key="6">
    <source>
        <dbReference type="PROSITE" id="PS50975"/>
    </source>
</evidence>
<dbReference type="GO" id="GO:0006189">
    <property type="term" value="P:'de novo' IMP biosynthetic process"/>
    <property type="evidence" value="ECO:0007669"/>
    <property type="project" value="UniProtKB-UniRule"/>
</dbReference>
<organism evidence="7 8">
    <name type="scientific">Corynebacterium renale</name>
    <dbReference type="NCBI Taxonomy" id="1724"/>
    <lineage>
        <taxon>Bacteria</taxon>
        <taxon>Bacillati</taxon>
        <taxon>Actinomycetota</taxon>
        <taxon>Actinomycetes</taxon>
        <taxon>Mycobacteriales</taxon>
        <taxon>Corynebacteriaceae</taxon>
        <taxon>Corynebacterium</taxon>
    </lineage>
</organism>
<comment type="caution">
    <text evidence="4">Lacks conserved residue(s) required for the propagation of feature annotation.</text>
</comment>
<dbReference type="GO" id="GO:0005829">
    <property type="term" value="C:cytosol"/>
    <property type="evidence" value="ECO:0007669"/>
    <property type="project" value="TreeGrafter"/>
</dbReference>
<dbReference type="Gene3D" id="3.30.470.20">
    <property type="entry name" value="ATP-grasp fold, B domain"/>
    <property type="match status" value="1"/>
</dbReference>
<keyword evidence="2 4" id="KW-0658">Purine biosynthesis</keyword>
<dbReference type="GO" id="GO:0004638">
    <property type="term" value="F:phosphoribosylaminoimidazole carboxylase activity"/>
    <property type="evidence" value="ECO:0007669"/>
    <property type="project" value="InterPro"/>
</dbReference>
<dbReference type="AlphaFoldDB" id="A0A2A9DL57"/>
<dbReference type="NCBIfam" id="NF004680">
    <property type="entry name" value="PRK06019.1-6"/>
    <property type="match status" value="1"/>
</dbReference>
<protein>
    <recommendedName>
        <fullName evidence="4 5">N5-carboxyaminoimidazole ribonucleotide synthase</fullName>
        <shortName evidence="4 5">N5-CAIR synthase</shortName>
        <ecNumber evidence="4 5">6.3.4.18</ecNumber>
    </recommendedName>
    <alternativeName>
        <fullName evidence="4 5">5-(carboxyamino)imidazole ribonucleotide synthetase</fullName>
    </alternativeName>
</protein>
<dbReference type="HAMAP" id="MF_01928">
    <property type="entry name" value="PurK"/>
    <property type="match status" value="1"/>
</dbReference>
<dbReference type="GO" id="GO:0034028">
    <property type="term" value="F:5-(carboxyamino)imidazole ribonucleotide synthase activity"/>
    <property type="evidence" value="ECO:0007669"/>
    <property type="project" value="UniProtKB-UniRule"/>
</dbReference>
<dbReference type="NCBIfam" id="TIGR01161">
    <property type="entry name" value="purK"/>
    <property type="match status" value="1"/>
</dbReference>
<dbReference type="Pfam" id="PF17769">
    <property type="entry name" value="PurK_C"/>
    <property type="match status" value="1"/>
</dbReference>
<dbReference type="PANTHER" id="PTHR11609:SF5">
    <property type="entry name" value="PHOSPHORIBOSYLAMINOIMIDAZOLE CARBOXYLASE"/>
    <property type="match status" value="1"/>
</dbReference>
<dbReference type="InterPro" id="IPR013815">
    <property type="entry name" value="ATP_grasp_subdomain_1"/>
</dbReference>
<dbReference type="Gene3D" id="3.40.50.20">
    <property type="match status" value="1"/>
</dbReference>
<dbReference type="UniPathway" id="UPA00074">
    <property type="reaction ID" value="UER00942"/>
</dbReference>
<name>A0A2A9DL57_9CORY</name>
<dbReference type="InterPro" id="IPR003135">
    <property type="entry name" value="ATP-grasp_carboxylate-amine"/>
</dbReference>
<accession>A0A2A9DL57</accession>
<dbReference type="InterPro" id="IPR016185">
    <property type="entry name" value="PreATP-grasp_dom_sf"/>
</dbReference>
<dbReference type="InterPro" id="IPR011761">
    <property type="entry name" value="ATP-grasp"/>
</dbReference>
<dbReference type="InterPro" id="IPR054350">
    <property type="entry name" value="PurT/PurK_preATP-grasp"/>
</dbReference>
<dbReference type="SUPFAM" id="SSF52440">
    <property type="entry name" value="PreATP-grasp domain"/>
    <property type="match status" value="1"/>
</dbReference>
<feature type="domain" description="ATP-grasp" evidence="6">
    <location>
        <begin position="100"/>
        <end position="289"/>
    </location>
</feature>
<keyword evidence="3 4" id="KW-0067">ATP-binding</keyword>
<dbReference type="InterPro" id="IPR040686">
    <property type="entry name" value="PurK_C"/>
</dbReference>
<dbReference type="PANTHER" id="PTHR11609">
    <property type="entry name" value="PURINE BIOSYNTHESIS PROTEIN 6/7, PUR6/7"/>
    <property type="match status" value="1"/>
</dbReference>
<evidence type="ECO:0000256" key="5">
    <source>
        <dbReference type="RuleBase" id="RU361200"/>
    </source>
</evidence>